<dbReference type="AlphaFoldDB" id="A0AAD7BQ89"/>
<feature type="region of interest" description="Disordered" evidence="1">
    <location>
        <begin position="88"/>
        <end position="248"/>
    </location>
</feature>
<feature type="compositionally biased region" description="Basic and acidic residues" evidence="1">
    <location>
        <begin position="224"/>
        <end position="248"/>
    </location>
</feature>
<reference evidence="2" key="1">
    <citation type="submission" date="2023-03" db="EMBL/GenBank/DDBJ databases">
        <title>Massive genome expansion in bonnet fungi (Mycena s.s.) driven by repeated elements and novel gene families across ecological guilds.</title>
        <authorList>
            <consortium name="Lawrence Berkeley National Laboratory"/>
            <person name="Harder C.B."/>
            <person name="Miyauchi S."/>
            <person name="Viragh M."/>
            <person name="Kuo A."/>
            <person name="Thoen E."/>
            <person name="Andreopoulos B."/>
            <person name="Lu D."/>
            <person name="Skrede I."/>
            <person name="Drula E."/>
            <person name="Henrissat B."/>
            <person name="Morin E."/>
            <person name="Kohler A."/>
            <person name="Barry K."/>
            <person name="LaButti K."/>
            <person name="Morin E."/>
            <person name="Salamov A."/>
            <person name="Lipzen A."/>
            <person name="Mereny Z."/>
            <person name="Hegedus B."/>
            <person name="Baldrian P."/>
            <person name="Stursova M."/>
            <person name="Weitz H."/>
            <person name="Taylor A."/>
            <person name="Grigoriev I.V."/>
            <person name="Nagy L.G."/>
            <person name="Martin F."/>
            <person name="Kauserud H."/>
        </authorList>
    </citation>
    <scope>NUCLEOTIDE SEQUENCE</scope>
    <source>
        <strain evidence="2">9284</strain>
    </source>
</reference>
<feature type="compositionally biased region" description="Pro residues" evidence="1">
    <location>
        <begin position="88"/>
        <end position="102"/>
    </location>
</feature>
<keyword evidence="3" id="KW-1185">Reference proteome</keyword>
<evidence type="ECO:0000313" key="2">
    <source>
        <dbReference type="EMBL" id="KAJ7627393.1"/>
    </source>
</evidence>
<protein>
    <submittedName>
        <fullName evidence="2">Uncharacterized protein</fullName>
    </submittedName>
</protein>
<comment type="caution">
    <text evidence="2">The sequence shown here is derived from an EMBL/GenBank/DDBJ whole genome shotgun (WGS) entry which is preliminary data.</text>
</comment>
<feature type="compositionally biased region" description="Acidic residues" evidence="1">
    <location>
        <begin position="106"/>
        <end position="122"/>
    </location>
</feature>
<sequence>MRRGYAFLLKKWRIPPFNHRECRSRLISSGTIRHVQRGFCFKLPPSIPDDQPYANGPSAFSTLSPMSHAYTEPVPAYRDVKRTIRPLPPIPIPIPASPPPPTFDASWDDPEQEPEPEEELEDYPYLQTSVENDNESDSLPTHSTSSTSSSLAFSGQPKRREHRQVRWAPDPEPVEPPEKKRFIRLPSRMKSKKGDRRVPEQPSSPPDEHAQQSLWIEEEEEEQSRDMRMPSQGGERESQWERARERARAREADVFRMRVMDFFGFK</sequence>
<organism evidence="2 3">
    <name type="scientific">Roridomyces roridus</name>
    <dbReference type="NCBI Taxonomy" id="1738132"/>
    <lineage>
        <taxon>Eukaryota</taxon>
        <taxon>Fungi</taxon>
        <taxon>Dikarya</taxon>
        <taxon>Basidiomycota</taxon>
        <taxon>Agaricomycotina</taxon>
        <taxon>Agaricomycetes</taxon>
        <taxon>Agaricomycetidae</taxon>
        <taxon>Agaricales</taxon>
        <taxon>Marasmiineae</taxon>
        <taxon>Mycenaceae</taxon>
        <taxon>Roridomyces</taxon>
    </lineage>
</organism>
<gene>
    <name evidence="2" type="ORF">FB45DRAFT_60400</name>
</gene>
<dbReference type="Proteomes" id="UP001221142">
    <property type="component" value="Unassembled WGS sequence"/>
</dbReference>
<name>A0AAD7BQ89_9AGAR</name>
<feature type="compositionally biased region" description="Basic residues" evidence="1">
    <location>
        <begin position="181"/>
        <end position="195"/>
    </location>
</feature>
<proteinExistence type="predicted"/>
<dbReference type="EMBL" id="JARKIF010000011">
    <property type="protein sequence ID" value="KAJ7627393.1"/>
    <property type="molecule type" value="Genomic_DNA"/>
</dbReference>
<feature type="compositionally biased region" description="Low complexity" evidence="1">
    <location>
        <begin position="137"/>
        <end position="150"/>
    </location>
</feature>
<accession>A0AAD7BQ89</accession>
<evidence type="ECO:0000313" key="3">
    <source>
        <dbReference type="Proteomes" id="UP001221142"/>
    </source>
</evidence>
<evidence type="ECO:0000256" key="1">
    <source>
        <dbReference type="SAM" id="MobiDB-lite"/>
    </source>
</evidence>